<keyword evidence="1" id="KW-0812">Transmembrane</keyword>
<keyword evidence="1" id="KW-0472">Membrane</keyword>
<protein>
    <submittedName>
        <fullName evidence="2">Uncharacterized protein</fullName>
    </submittedName>
</protein>
<evidence type="ECO:0000313" key="3">
    <source>
        <dbReference type="Proteomes" id="UP000190092"/>
    </source>
</evidence>
<proteinExistence type="predicted"/>
<evidence type="ECO:0000256" key="1">
    <source>
        <dbReference type="SAM" id="Phobius"/>
    </source>
</evidence>
<dbReference type="RefSeq" id="WP_139374168.1">
    <property type="nucleotide sequence ID" value="NZ_FUWJ01000015.1"/>
</dbReference>
<gene>
    <name evidence="2" type="ORF">SAMN02745126_05984</name>
</gene>
<dbReference type="EMBL" id="FUWJ01000015">
    <property type="protein sequence ID" value="SKA37948.1"/>
    <property type="molecule type" value="Genomic_DNA"/>
</dbReference>
<keyword evidence="1" id="KW-1133">Transmembrane helix</keyword>
<dbReference type="Proteomes" id="UP000190092">
    <property type="component" value="Unassembled WGS sequence"/>
</dbReference>
<feature type="transmembrane region" description="Helical" evidence="1">
    <location>
        <begin position="82"/>
        <end position="100"/>
    </location>
</feature>
<keyword evidence="3" id="KW-1185">Reference proteome</keyword>
<feature type="transmembrane region" description="Helical" evidence="1">
    <location>
        <begin position="21"/>
        <end position="38"/>
    </location>
</feature>
<organism evidence="2 3">
    <name type="scientific">Enhydrobacter aerosaccus</name>
    <dbReference type="NCBI Taxonomy" id="225324"/>
    <lineage>
        <taxon>Bacteria</taxon>
        <taxon>Pseudomonadati</taxon>
        <taxon>Pseudomonadota</taxon>
        <taxon>Alphaproteobacteria</taxon>
        <taxon>Hyphomicrobiales</taxon>
        <taxon>Enhydrobacter</taxon>
    </lineage>
</organism>
<reference evidence="3" key="1">
    <citation type="submission" date="2017-02" db="EMBL/GenBank/DDBJ databases">
        <authorList>
            <person name="Varghese N."/>
            <person name="Submissions S."/>
        </authorList>
    </citation>
    <scope>NUCLEOTIDE SEQUENCE [LARGE SCALE GENOMIC DNA]</scope>
    <source>
        <strain evidence="3">ATCC 27094</strain>
    </source>
</reference>
<accession>A0A1T4TCR9</accession>
<name>A0A1T4TCR9_9HYPH</name>
<dbReference type="AlphaFoldDB" id="A0A1T4TCR9"/>
<sequence length="111" mass="12892">MDWRPPPKMPGSYWKIRRVGQVISAIFILSIFATAYFQNTYIHYPTRPEPADGKIVGVLIKGSVHYITHQEWLYTRWAFDTSIVSGVLIALILAVIYLRYGKDGFRRDLMK</sequence>
<evidence type="ECO:0000313" key="2">
    <source>
        <dbReference type="EMBL" id="SKA37948.1"/>
    </source>
</evidence>